<evidence type="ECO:0000313" key="4">
    <source>
        <dbReference type="Proteomes" id="UP000244855"/>
    </source>
</evidence>
<evidence type="ECO:0000313" key="3">
    <source>
        <dbReference type="EMBL" id="PVH92829.1"/>
    </source>
</evidence>
<dbReference type="GO" id="GO:0051082">
    <property type="term" value="F:unfolded protein binding"/>
    <property type="evidence" value="ECO:0007669"/>
    <property type="project" value="TreeGrafter"/>
</dbReference>
<feature type="region of interest" description="Disordered" evidence="2">
    <location>
        <begin position="123"/>
        <end position="146"/>
    </location>
</feature>
<keyword evidence="4" id="KW-1185">Reference proteome</keyword>
<protein>
    <recommendedName>
        <fullName evidence="1">Vacuolar ATPase assembly protein VMA22</fullName>
    </recommendedName>
</protein>
<name>A0A2V1D6Q6_9PLEO</name>
<dbReference type="Proteomes" id="UP000244855">
    <property type="component" value="Unassembled WGS sequence"/>
</dbReference>
<dbReference type="STRING" id="97972.A0A2V1D6Q6"/>
<dbReference type="GO" id="GO:0070072">
    <property type="term" value="P:vacuolar proton-transporting V-type ATPase complex assembly"/>
    <property type="evidence" value="ECO:0007669"/>
    <property type="project" value="InterPro"/>
</dbReference>
<feature type="region of interest" description="Disordered" evidence="2">
    <location>
        <begin position="1"/>
        <end position="21"/>
    </location>
</feature>
<evidence type="ECO:0000256" key="2">
    <source>
        <dbReference type="SAM" id="MobiDB-lite"/>
    </source>
</evidence>
<dbReference type="PANTHER" id="PTHR31996">
    <property type="entry name" value="COILED-COIL DOMAIN-CONTAINING PROTEIN 115"/>
    <property type="match status" value="1"/>
</dbReference>
<evidence type="ECO:0000256" key="1">
    <source>
        <dbReference type="ARBA" id="ARBA00093634"/>
    </source>
</evidence>
<dbReference type="GO" id="GO:1990871">
    <property type="term" value="C:Vma12-Vma22 assembly complex"/>
    <property type="evidence" value="ECO:0007669"/>
    <property type="project" value="TreeGrafter"/>
</dbReference>
<dbReference type="PANTHER" id="PTHR31996:SF2">
    <property type="entry name" value="COILED-COIL DOMAIN-CONTAINING PROTEIN 115"/>
    <property type="match status" value="1"/>
</dbReference>
<feature type="compositionally biased region" description="Basic and acidic residues" evidence="2">
    <location>
        <begin position="9"/>
        <end position="21"/>
    </location>
</feature>
<dbReference type="OrthoDB" id="408631at2759"/>
<dbReference type="EMBL" id="KZ805644">
    <property type="protein sequence ID" value="PVH92829.1"/>
    <property type="molecule type" value="Genomic_DNA"/>
</dbReference>
<dbReference type="InterPro" id="IPR040357">
    <property type="entry name" value="Vma22/CCDC115"/>
</dbReference>
<proteinExistence type="predicted"/>
<gene>
    <name evidence="3" type="ORF">DM02DRAFT_662574</name>
</gene>
<sequence>MATAENETLPEKMENEPSKKDLSQKLDELLEQYLRTVDAYQQAQLKLTSQLSSGYIALAQANFSNPSGPRYGRDYYDDRMTASRQVTLTDKGPNVTFSVDVFAPPEQPNRTTGEPNLEATLDHKSTRTHPSTVPAGFETATRPKDEPIGRSLENVLEQDHVVPPPPRDPLRWFGILVPSALRSAQSYFVSAVEGPLSQIANLSKELRQQEMEIGRLRKQLKKL</sequence>
<dbReference type="Pfam" id="PF21730">
    <property type="entry name" value="Vma22_CCDC115"/>
    <property type="match status" value="1"/>
</dbReference>
<dbReference type="AlphaFoldDB" id="A0A2V1D6Q6"/>
<accession>A0A2V1D6Q6</accession>
<organism evidence="3 4">
    <name type="scientific">Periconia macrospinosa</name>
    <dbReference type="NCBI Taxonomy" id="97972"/>
    <lineage>
        <taxon>Eukaryota</taxon>
        <taxon>Fungi</taxon>
        <taxon>Dikarya</taxon>
        <taxon>Ascomycota</taxon>
        <taxon>Pezizomycotina</taxon>
        <taxon>Dothideomycetes</taxon>
        <taxon>Pleosporomycetidae</taxon>
        <taxon>Pleosporales</taxon>
        <taxon>Massarineae</taxon>
        <taxon>Periconiaceae</taxon>
        <taxon>Periconia</taxon>
    </lineage>
</organism>
<reference evidence="3 4" key="1">
    <citation type="journal article" date="2018" name="Sci. Rep.">
        <title>Comparative genomics provides insights into the lifestyle and reveals functional heterogeneity of dark septate endophytic fungi.</title>
        <authorList>
            <person name="Knapp D.G."/>
            <person name="Nemeth J.B."/>
            <person name="Barry K."/>
            <person name="Hainaut M."/>
            <person name="Henrissat B."/>
            <person name="Johnson J."/>
            <person name="Kuo A."/>
            <person name="Lim J.H.P."/>
            <person name="Lipzen A."/>
            <person name="Nolan M."/>
            <person name="Ohm R.A."/>
            <person name="Tamas L."/>
            <person name="Grigoriev I.V."/>
            <person name="Spatafora J.W."/>
            <person name="Nagy L.G."/>
            <person name="Kovacs G.M."/>
        </authorList>
    </citation>
    <scope>NUCLEOTIDE SEQUENCE [LARGE SCALE GENOMIC DNA]</scope>
    <source>
        <strain evidence="3 4">DSE2036</strain>
    </source>
</reference>